<dbReference type="InterPro" id="IPR042081">
    <property type="entry name" value="RNA_2'-PTrans_C"/>
</dbReference>
<proteinExistence type="inferred from homology"/>
<dbReference type="PANTHER" id="PTHR12684:SF2">
    <property type="entry name" value="TRNA 2'-PHOSPHOTRANSFERASE 1"/>
    <property type="match status" value="1"/>
</dbReference>
<dbReference type="Gene3D" id="3.20.170.30">
    <property type="match status" value="1"/>
</dbReference>
<dbReference type="EMBL" id="JBHILJ010000012">
    <property type="protein sequence ID" value="MFB5738225.1"/>
    <property type="molecule type" value="Genomic_DNA"/>
</dbReference>
<dbReference type="Proteomes" id="UP001580391">
    <property type="component" value="Unassembled WGS sequence"/>
</dbReference>
<protein>
    <recommendedName>
        <fullName evidence="5">Probable RNA 2'-phosphotransferase</fullName>
        <ecNumber evidence="5">2.7.1.-</ecNumber>
    </recommendedName>
</protein>
<dbReference type="EC" id="2.7.1.-" evidence="5"/>
<dbReference type="InterPro" id="IPR042080">
    <property type="entry name" value="RNA_2'-PTrans_N"/>
</dbReference>
<evidence type="ECO:0000313" key="7">
    <source>
        <dbReference type="Proteomes" id="UP001580391"/>
    </source>
</evidence>
<comment type="caution">
    <text evidence="6">The sequence shown here is derived from an EMBL/GenBank/DDBJ whole genome shotgun (WGS) entry which is preliminary data.</text>
</comment>
<evidence type="ECO:0000256" key="4">
    <source>
        <dbReference type="ARBA" id="ARBA00025212"/>
    </source>
</evidence>
<evidence type="ECO:0000256" key="1">
    <source>
        <dbReference type="ARBA" id="ARBA00009836"/>
    </source>
</evidence>
<dbReference type="PANTHER" id="PTHR12684">
    <property type="entry name" value="PUTATIVE PHOSPHOTRANSFERASE"/>
    <property type="match status" value="1"/>
</dbReference>
<dbReference type="Gene3D" id="1.10.10.970">
    <property type="entry name" value="RNA 2'-phosphotransferase, Tpt1/KptA family, N-terminal domain"/>
    <property type="match status" value="1"/>
</dbReference>
<evidence type="ECO:0000256" key="5">
    <source>
        <dbReference type="HAMAP-Rule" id="MF_00299"/>
    </source>
</evidence>
<dbReference type="HAMAP" id="MF_00299">
    <property type="entry name" value="KptA"/>
    <property type="match status" value="1"/>
</dbReference>
<keyword evidence="3 5" id="KW-0520">NAD</keyword>
<organism evidence="6 7">
    <name type="scientific">Leptospira wolffii</name>
    <dbReference type="NCBI Taxonomy" id="409998"/>
    <lineage>
        <taxon>Bacteria</taxon>
        <taxon>Pseudomonadati</taxon>
        <taxon>Spirochaetota</taxon>
        <taxon>Spirochaetia</taxon>
        <taxon>Leptospirales</taxon>
        <taxon>Leptospiraceae</taxon>
        <taxon>Leptospira</taxon>
    </lineage>
</organism>
<comment type="similarity">
    <text evidence="1 5">Belongs to the KptA/TPT1 family.</text>
</comment>
<sequence length="183" mass="21107">MNDELTKISKHISYVLRHNPDSIGLKLDSHGWADVKELISKSEDHGIYCSIETIHRILVQSKKSRFELSSNGKRIKAKHGHSIQVEIGLLPNFPPSILYHGTTLKNIESIKENGILRMSRVYVHLSTNPIEARKIGERHGKPLVFAIKAQEMHRNGYEFYISDNNIWLTKVVPKEFISIYYFK</sequence>
<evidence type="ECO:0000256" key="3">
    <source>
        <dbReference type="ARBA" id="ARBA00023027"/>
    </source>
</evidence>
<dbReference type="InterPro" id="IPR002745">
    <property type="entry name" value="Ptrans_KptA/Tpt1"/>
</dbReference>
<gene>
    <name evidence="5" type="primary">kptA</name>
    <name evidence="6" type="ORF">ACE5IX_17030</name>
</gene>
<dbReference type="Pfam" id="PF01885">
    <property type="entry name" value="PTS_2-RNA"/>
    <property type="match status" value="1"/>
</dbReference>
<evidence type="ECO:0000256" key="2">
    <source>
        <dbReference type="ARBA" id="ARBA00022679"/>
    </source>
</evidence>
<accession>A0ABV5BSQ1</accession>
<dbReference type="InterPro" id="IPR022928">
    <property type="entry name" value="RNA_2'-PTrans_KptA"/>
</dbReference>
<reference evidence="6 7" key="1">
    <citation type="submission" date="2024-09" db="EMBL/GenBank/DDBJ databases">
        <title>Taxonomic and Genotyping Characterization of Leptospira Strains isolated from Multiple Sources in Colombia highlights the importance of intermediate species.</title>
        <authorList>
            <person name="Torres Higuera L."/>
            <person name="Rojas Tapias D."/>
            <person name="Jimenez Velasquez S."/>
            <person name="Renjifo Ibanez C."/>
        </authorList>
    </citation>
    <scope>NUCLEOTIDE SEQUENCE [LARGE SCALE GENOMIC DNA]</scope>
    <source>
        <strain evidence="6 7">Lep080</strain>
    </source>
</reference>
<name>A0ABV5BSQ1_9LEPT</name>
<keyword evidence="7" id="KW-1185">Reference proteome</keyword>
<comment type="function">
    <text evidence="4 5">Removes the 2'-phosphate from RNA via an intermediate in which the phosphate is ADP-ribosylated by NAD followed by a presumed transesterification to release the RNA and generate ADP-ribose 1''-2''-cyclic phosphate (APPR&gt;P). May function as an ADP-ribosylase.</text>
</comment>
<dbReference type="SUPFAM" id="SSF56399">
    <property type="entry name" value="ADP-ribosylation"/>
    <property type="match status" value="1"/>
</dbReference>
<keyword evidence="2 5" id="KW-0808">Transferase</keyword>
<dbReference type="RefSeq" id="WP_375517597.1">
    <property type="nucleotide sequence ID" value="NZ_JBHILI010000011.1"/>
</dbReference>
<evidence type="ECO:0000313" key="6">
    <source>
        <dbReference type="EMBL" id="MFB5738225.1"/>
    </source>
</evidence>